<protein>
    <submittedName>
        <fullName evidence="1">MPK2</fullName>
    </submittedName>
</protein>
<proteinExistence type="predicted"/>
<sequence>MEFGTRSNRNRCPLPIWSWGDICLTVDAHCSYVYRLSSPVCLDVSTGLSVLSAYRFTSCRFCLQTFVILFKVWLAMD</sequence>
<evidence type="ECO:0000313" key="1">
    <source>
        <dbReference type="EMBL" id="JAD76666.1"/>
    </source>
</evidence>
<accession>A0A0A9CM71</accession>
<organism evidence="1">
    <name type="scientific">Arundo donax</name>
    <name type="common">Giant reed</name>
    <name type="synonym">Donax arundinaceus</name>
    <dbReference type="NCBI Taxonomy" id="35708"/>
    <lineage>
        <taxon>Eukaryota</taxon>
        <taxon>Viridiplantae</taxon>
        <taxon>Streptophyta</taxon>
        <taxon>Embryophyta</taxon>
        <taxon>Tracheophyta</taxon>
        <taxon>Spermatophyta</taxon>
        <taxon>Magnoliopsida</taxon>
        <taxon>Liliopsida</taxon>
        <taxon>Poales</taxon>
        <taxon>Poaceae</taxon>
        <taxon>PACMAD clade</taxon>
        <taxon>Arundinoideae</taxon>
        <taxon>Arundineae</taxon>
        <taxon>Arundo</taxon>
    </lineage>
</organism>
<reference evidence="1" key="2">
    <citation type="journal article" date="2015" name="Data Brief">
        <title>Shoot transcriptome of the giant reed, Arundo donax.</title>
        <authorList>
            <person name="Barrero R.A."/>
            <person name="Guerrero F.D."/>
            <person name="Moolhuijzen P."/>
            <person name="Goolsby J.A."/>
            <person name="Tidwell J."/>
            <person name="Bellgard S.E."/>
            <person name="Bellgard M.I."/>
        </authorList>
    </citation>
    <scope>NUCLEOTIDE SEQUENCE</scope>
    <source>
        <tissue evidence="1">Shoot tissue taken approximately 20 cm above the soil surface</tissue>
    </source>
</reference>
<reference evidence="1" key="1">
    <citation type="submission" date="2014-09" db="EMBL/GenBank/DDBJ databases">
        <authorList>
            <person name="Magalhaes I.L.F."/>
            <person name="Oliveira U."/>
            <person name="Santos F.R."/>
            <person name="Vidigal T.H.D.A."/>
            <person name="Brescovit A.D."/>
            <person name="Santos A.J."/>
        </authorList>
    </citation>
    <scope>NUCLEOTIDE SEQUENCE</scope>
    <source>
        <tissue evidence="1">Shoot tissue taken approximately 20 cm above the soil surface</tissue>
    </source>
</reference>
<name>A0A0A9CM71_ARUDO</name>
<dbReference type="EMBL" id="GBRH01221229">
    <property type="protein sequence ID" value="JAD76666.1"/>
    <property type="molecule type" value="Transcribed_RNA"/>
</dbReference>
<dbReference type="AlphaFoldDB" id="A0A0A9CM71"/>